<sequence length="82" mass="8903">HLRYEDPEALQGTAEAAGLELVERVWLPLVPGRLAALQPALEAAPALGLLHRLPGLGARLSHSFLLRLRRRRPGHGEALGYA</sequence>
<reference evidence="1 2" key="1">
    <citation type="journal article" date="2020" name="Microorganisms">
        <title>Osmotic Adaptation and Compatible Solute Biosynthesis of Phototrophic Bacteria as Revealed from Genome Analyses.</title>
        <authorList>
            <person name="Imhoff J.F."/>
            <person name="Rahn T."/>
            <person name="Kunzel S."/>
            <person name="Keller A."/>
            <person name="Neulinger S.C."/>
        </authorList>
    </citation>
    <scope>NUCLEOTIDE SEQUENCE [LARGE SCALE GENOMIC DNA]</scope>
    <source>
        <strain evidence="1 2">DSM 15116</strain>
    </source>
</reference>
<dbReference type="Proteomes" id="UP000738126">
    <property type="component" value="Unassembled WGS sequence"/>
</dbReference>
<protein>
    <submittedName>
        <fullName evidence="1">Uncharacterized protein</fullName>
    </submittedName>
</protein>
<dbReference type="EMBL" id="NRSH01000087">
    <property type="protein sequence ID" value="MBK1726992.1"/>
    <property type="molecule type" value="Genomic_DNA"/>
</dbReference>
<comment type="caution">
    <text evidence="1">The sequence shown here is derived from an EMBL/GenBank/DDBJ whole genome shotgun (WGS) entry which is preliminary data.</text>
</comment>
<evidence type="ECO:0000313" key="1">
    <source>
        <dbReference type="EMBL" id="MBK1726992.1"/>
    </source>
</evidence>
<accession>A0ABS1E727</accession>
<proteinExistence type="predicted"/>
<keyword evidence="2" id="KW-1185">Reference proteome</keyword>
<evidence type="ECO:0000313" key="2">
    <source>
        <dbReference type="Proteomes" id="UP000738126"/>
    </source>
</evidence>
<feature type="non-terminal residue" evidence="1">
    <location>
        <position position="1"/>
    </location>
</feature>
<name>A0ABS1E727_9GAMM</name>
<gene>
    <name evidence="1" type="ORF">CKO13_08145</name>
</gene>
<organism evidence="1 2">
    <name type="scientific">Halorhodospira neutriphila</name>
    <dbReference type="NCBI Taxonomy" id="168379"/>
    <lineage>
        <taxon>Bacteria</taxon>
        <taxon>Pseudomonadati</taxon>
        <taxon>Pseudomonadota</taxon>
        <taxon>Gammaproteobacteria</taxon>
        <taxon>Chromatiales</taxon>
        <taxon>Ectothiorhodospiraceae</taxon>
        <taxon>Halorhodospira</taxon>
    </lineage>
</organism>